<keyword evidence="2" id="KW-0238">DNA-binding</keyword>
<dbReference type="GO" id="GO:0003677">
    <property type="term" value="F:DNA binding"/>
    <property type="evidence" value="ECO:0007669"/>
    <property type="project" value="UniProtKB-KW"/>
</dbReference>
<evidence type="ECO:0000256" key="1">
    <source>
        <dbReference type="SAM" id="MobiDB-lite"/>
    </source>
</evidence>
<organism evidence="2 3">
    <name type="scientific">Purpureocillium lavendulum</name>
    <dbReference type="NCBI Taxonomy" id="1247861"/>
    <lineage>
        <taxon>Eukaryota</taxon>
        <taxon>Fungi</taxon>
        <taxon>Dikarya</taxon>
        <taxon>Ascomycota</taxon>
        <taxon>Pezizomycotina</taxon>
        <taxon>Sordariomycetes</taxon>
        <taxon>Hypocreomycetidae</taxon>
        <taxon>Hypocreales</taxon>
        <taxon>Ophiocordycipitaceae</taxon>
        <taxon>Purpureocillium</taxon>
    </lineage>
</organism>
<keyword evidence="3" id="KW-1185">Reference proteome</keyword>
<evidence type="ECO:0000313" key="3">
    <source>
        <dbReference type="Proteomes" id="UP001163105"/>
    </source>
</evidence>
<accession>A0AB34FWZ0</accession>
<dbReference type="Proteomes" id="UP001163105">
    <property type="component" value="Unassembled WGS sequence"/>
</dbReference>
<feature type="region of interest" description="Disordered" evidence="1">
    <location>
        <begin position="110"/>
        <end position="163"/>
    </location>
</feature>
<comment type="caution">
    <text evidence="2">The sequence shown here is derived from an EMBL/GenBank/DDBJ whole genome shotgun (WGS) entry which is preliminary data.</text>
</comment>
<dbReference type="AlphaFoldDB" id="A0AB34FWZ0"/>
<name>A0AB34FWZ0_9HYPO</name>
<gene>
    <name evidence="2" type="ORF">O9K51_04507</name>
</gene>
<dbReference type="PANTHER" id="PTHR37331">
    <property type="entry name" value="YALI0F11671P"/>
    <property type="match status" value="1"/>
</dbReference>
<reference evidence="2" key="1">
    <citation type="submission" date="2023-01" db="EMBL/GenBank/DDBJ databases">
        <title>The growth and conidiation of Purpureocillium lavendulum are regulated by nitrogen source and histone H3K14 acetylation.</title>
        <authorList>
            <person name="Tang P."/>
            <person name="Han J."/>
            <person name="Zhang C."/>
            <person name="Tang P."/>
            <person name="Qi F."/>
            <person name="Zhang K."/>
            <person name="Liang L."/>
        </authorList>
    </citation>
    <scope>NUCLEOTIDE SEQUENCE</scope>
    <source>
        <strain evidence="2">YMF1.00683</strain>
    </source>
</reference>
<dbReference type="EMBL" id="JAQHRD010000003">
    <property type="protein sequence ID" value="KAJ6443328.1"/>
    <property type="molecule type" value="Genomic_DNA"/>
</dbReference>
<protein>
    <submittedName>
        <fullName evidence="2">DNA-binding WRKY domain-containing protein</fullName>
    </submittedName>
</protein>
<sequence>MLAATLRFAPRRAGAFRRTVSTLASNPHIRVFDNPSSPASYILTYLDTQPPSLKLAIGTTTHVPPTPQSFQENHHFVEILNEVVGEYGHLDGDVESQARAFASPGGFNLGSGGSFFPQHRPGRGTSRKQGGGGGAGGSGAGGASAQGGAGGGGRGGWVHLSDRRNPPDFGRIAWPEDILGSVEVDQTGTVVGKVQPSGTYRIVTNEGILGLSPFLTEKLVARLKQEESKERAS</sequence>
<dbReference type="PANTHER" id="PTHR37331:SF1">
    <property type="entry name" value="YALI0F11671P"/>
    <property type="match status" value="1"/>
</dbReference>
<feature type="compositionally biased region" description="Gly residues" evidence="1">
    <location>
        <begin position="129"/>
        <end position="156"/>
    </location>
</feature>
<proteinExistence type="predicted"/>
<evidence type="ECO:0000313" key="2">
    <source>
        <dbReference type="EMBL" id="KAJ6443328.1"/>
    </source>
</evidence>